<sequence>MNSVFLLPKPLAFAATSSPSLLVYQTCTPSSIIGAPKVNCAHRSNALRKSLLELRSPPRVWLDNCCQLLISSIFGLSCALSVHGAVAGVMYPCEDVDRYHSGVSGLEGAALMEKLSSIVSIHRSLRYKEVWDALKILDAADVENPEAASEIIEIYSLRAVPKSLAGKPEGWNREHLWPRSYGLTDGPALTDLYNIRPADANVNSSRGNKYYGECTAVSTHCVRPANNEAAPDTEADKESWAPPVQVRGDVARSLMYMAVSYGFQQPDGRPPLQLSDSPNIEKSEMGLLSTLLRWNKLDPPSKVEQLRNDRICKLYQHNRNPFIDHPEYANLIWKHATPGNTILPHPNSKAWINEFHYDNKGKDRNEFIEILLDPSIDAAKLELVFYNGSNGRMYKSLSLEDNQIFSVESDASGYRIFTAFTSLQNGPADSIALVSIRDEAHFEVPQFISYEGSLRAIDGPAKGMKSMDIMVHETDESTANDSLGLTGQEIGKFKWRQFKGDATPGKTNVGQRLQMPLHGQEQHDFASTTITTKF</sequence>
<dbReference type="GO" id="GO:0016787">
    <property type="term" value="F:hydrolase activity"/>
    <property type="evidence" value="ECO:0007669"/>
    <property type="project" value="UniProtKB-KW"/>
</dbReference>
<evidence type="ECO:0000313" key="4">
    <source>
        <dbReference type="Proteomes" id="UP001327560"/>
    </source>
</evidence>
<evidence type="ECO:0000256" key="1">
    <source>
        <dbReference type="ARBA" id="ARBA00022722"/>
    </source>
</evidence>
<evidence type="ECO:0000313" key="3">
    <source>
        <dbReference type="EMBL" id="WOL13854.1"/>
    </source>
</evidence>
<dbReference type="AlphaFoldDB" id="A0AAQ3KS59"/>
<dbReference type="Pfam" id="PF04231">
    <property type="entry name" value="Endonuclease_1"/>
    <property type="match status" value="1"/>
</dbReference>
<reference evidence="3 4" key="1">
    <citation type="submission" date="2023-10" db="EMBL/GenBank/DDBJ databases">
        <title>Chromosome-scale genome assembly provides insights into flower coloration mechanisms of Canna indica.</title>
        <authorList>
            <person name="Li C."/>
        </authorList>
    </citation>
    <scope>NUCLEOTIDE SEQUENCE [LARGE SCALE GENOMIC DNA]</scope>
    <source>
        <tissue evidence="3">Flower</tissue>
    </source>
</reference>
<evidence type="ECO:0000256" key="2">
    <source>
        <dbReference type="ARBA" id="ARBA00022801"/>
    </source>
</evidence>
<gene>
    <name evidence="3" type="ORF">Cni_G22634</name>
</gene>
<name>A0AAQ3KS59_9LILI</name>
<dbReference type="InterPro" id="IPR044925">
    <property type="entry name" value="His-Me_finger_sf"/>
</dbReference>
<accession>A0AAQ3KS59</accession>
<organism evidence="3 4">
    <name type="scientific">Canna indica</name>
    <name type="common">Indian-shot</name>
    <dbReference type="NCBI Taxonomy" id="4628"/>
    <lineage>
        <taxon>Eukaryota</taxon>
        <taxon>Viridiplantae</taxon>
        <taxon>Streptophyta</taxon>
        <taxon>Embryophyta</taxon>
        <taxon>Tracheophyta</taxon>
        <taxon>Spermatophyta</taxon>
        <taxon>Magnoliopsida</taxon>
        <taxon>Liliopsida</taxon>
        <taxon>Zingiberales</taxon>
        <taxon>Cannaceae</taxon>
        <taxon>Canna</taxon>
    </lineage>
</organism>
<keyword evidence="1" id="KW-0540">Nuclease</keyword>
<dbReference type="EMBL" id="CP136896">
    <property type="protein sequence ID" value="WOL13854.1"/>
    <property type="molecule type" value="Genomic_DNA"/>
</dbReference>
<proteinExistence type="predicted"/>
<protein>
    <submittedName>
        <fullName evidence="3">Uncharacterized protein</fullName>
    </submittedName>
</protein>
<dbReference type="InterPro" id="IPR007346">
    <property type="entry name" value="Endonuclease-I"/>
</dbReference>
<dbReference type="GO" id="GO:0004518">
    <property type="term" value="F:nuclease activity"/>
    <property type="evidence" value="ECO:0007669"/>
    <property type="project" value="UniProtKB-KW"/>
</dbReference>
<dbReference type="PANTHER" id="PTHR33607">
    <property type="entry name" value="ENDONUCLEASE-1"/>
    <property type="match status" value="1"/>
</dbReference>
<dbReference type="SUPFAM" id="SSF54060">
    <property type="entry name" value="His-Me finger endonucleases"/>
    <property type="match status" value="1"/>
</dbReference>
<keyword evidence="4" id="KW-1185">Reference proteome</keyword>
<keyword evidence="2" id="KW-0378">Hydrolase</keyword>
<dbReference type="Proteomes" id="UP001327560">
    <property type="component" value="Chromosome 7"/>
</dbReference>
<dbReference type="PANTHER" id="PTHR33607:SF2">
    <property type="entry name" value="ENDONUCLEASE-1"/>
    <property type="match status" value="1"/>
</dbReference>